<protein>
    <submittedName>
        <fullName evidence="3">SH3 domain-containing protein</fullName>
    </submittedName>
</protein>
<name>A0A949PN13_9HYPH</name>
<sequence>MNRCFLLFIQLLLLSLPTLADEITLPELFTVARVANHDTLNIRSAPKNTAAILGQLAPDATGIEVVALSTDGEWAQVNTGETAGWVARRFLRFDTTGWKANQLPPHLACYGTEPFWSLRQHSAGHLVLSEPGINDRKLSLHTVVGRGFEQDRLRGLTAADTSGPIAAVIQPALCSDGMSDRTFALNATIIVEDHGTGARLLTGCCSIAPQ</sequence>
<dbReference type="EMBL" id="JAHRVA010000003">
    <property type="protein sequence ID" value="MBV2143449.1"/>
    <property type="molecule type" value="Genomic_DNA"/>
</dbReference>
<dbReference type="InterPro" id="IPR003646">
    <property type="entry name" value="SH3-like_bac-type"/>
</dbReference>
<dbReference type="RefSeq" id="WP_217677460.1">
    <property type="nucleotide sequence ID" value="NZ_JAHRVA010000003.1"/>
</dbReference>
<evidence type="ECO:0000313" key="3">
    <source>
        <dbReference type="EMBL" id="MBV2143449.1"/>
    </source>
</evidence>
<feature type="signal peptide" evidence="1">
    <location>
        <begin position="1"/>
        <end position="20"/>
    </location>
</feature>
<proteinExistence type="predicted"/>
<keyword evidence="1" id="KW-0732">Signal</keyword>
<feature type="domain" description="SH3b" evidence="2">
    <location>
        <begin position="29"/>
        <end position="94"/>
    </location>
</feature>
<dbReference type="SMART" id="SM00287">
    <property type="entry name" value="SH3b"/>
    <property type="match status" value="1"/>
</dbReference>
<feature type="chain" id="PRO_5037636628" evidence="1">
    <location>
        <begin position="21"/>
        <end position="210"/>
    </location>
</feature>
<evidence type="ECO:0000259" key="2">
    <source>
        <dbReference type="SMART" id="SM00287"/>
    </source>
</evidence>
<dbReference type="Proteomes" id="UP000752297">
    <property type="component" value="Unassembled WGS sequence"/>
</dbReference>
<reference evidence="3 4" key="1">
    <citation type="submission" date="2021-06" db="EMBL/GenBank/DDBJ databases">
        <title>Falsochrobactrum tianjin sp.nov., a new petroleum-degrading bacteria isolated from oily soils.</title>
        <authorList>
            <person name="Chen G."/>
            <person name="Chen H."/>
            <person name="Tian J."/>
            <person name="Qing J."/>
            <person name="Zhong L."/>
            <person name="Ma W."/>
            <person name="Song Y."/>
            <person name="Cui X."/>
            <person name="Yan B."/>
        </authorList>
    </citation>
    <scope>NUCLEOTIDE SEQUENCE [LARGE SCALE GENOMIC DNA]</scope>
    <source>
        <strain evidence="3 4">TDYN1</strain>
    </source>
</reference>
<evidence type="ECO:0000256" key="1">
    <source>
        <dbReference type="SAM" id="SignalP"/>
    </source>
</evidence>
<accession>A0A949PN13</accession>
<dbReference type="AlphaFoldDB" id="A0A949PN13"/>
<dbReference type="Pfam" id="PF08239">
    <property type="entry name" value="SH3_3"/>
    <property type="match status" value="1"/>
</dbReference>
<organism evidence="3 4">
    <name type="scientific">Falsochrobactrum tianjinense</name>
    <dbReference type="NCBI Taxonomy" id="2706015"/>
    <lineage>
        <taxon>Bacteria</taxon>
        <taxon>Pseudomonadati</taxon>
        <taxon>Pseudomonadota</taxon>
        <taxon>Alphaproteobacteria</taxon>
        <taxon>Hyphomicrobiales</taxon>
        <taxon>Brucellaceae</taxon>
        <taxon>Falsochrobactrum</taxon>
    </lineage>
</organism>
<gene>
    <name evidence="3" type="ORF">KUG47_08060</name>
</gene>
<comment type="caution">
    <text evidence="3">The sequence shown here is derived from an EMBL/GenBank/DDBJ whole genome shotgun (WGS) entry which is preliminary data.</text>
</comment>
<keyword evidence="4" id="KW-1185">Reference proteome</keyword>
<evidence type="ECO:0000313" key="4">
    <source>
        <dbReference type="Proteomes" id="UP000752297"/>
    </source>
</evidence>